<dbReference type="OrthoDB" id="9807568at2"/>
<comment type="function">
    <text evidence="7">Part of an energy-coupled inorganic carbon pump.</text>
</comment>
<evidence type="ECO:0000256" key="1">
    <source>
        <dbReference type="ARBA" id="ARBA00004651"/>
    </source>
</evidence>
<keyword evidence="4 7" id="KW-0812">Transmembrane</keyword>
<feature type="transmembrane region" description="Helical" evidence="7">
    <location>
        <begin position="158"/>
        <end position="178"/>
    </location>
</feature>
<evidence type="ECO:0000256" key="2">
    <source>
        <dbReference type="ARBA" id="ARBA00022448"/>
    </source>
</evidence>
<evidence type="ECO:0000313" key="10">
    <source>
        <dbReference type="EMBL" id="RHW31381.1"/>
    </source>
</evidence>
<dbReference type="InterPro" id="IPR003945">
    <property type="entry name" value="NU5C-like"/>
</dbReference>
<comment type="subcellular location">
    <subcellularLocation>
        <location evidence="1 7">Cell membrane</location>
        <topology evidence="1 7">Multi-pass membrane protein</topology>
    </subcellularLocation>
    <subcellularLocation>
        <location evidence="8">Membrane</location>
        <topology evidence="8">Multi-pass membrane protein</topology>
    </subcellularLocation>
</comment>
<dbReference type="PANTHER" id="PTHR42829">
    <property type="entry name" value="NADH-UBIQUINONE OXIDOREDUCTASE CHAIN 5"/>
    <property type="match status" value="1"/>
</dbReference>
<evidence type="ECO:0000256" key="5">
    <source>
        <dbReference type="ARBA" id="ARBA00022989"/>
    </source>
</evidence>
<feature type="transmembrane region" description="Helical" evidence="7">
    <location>
        <begin position="379"/>
        <end position="401"/>
    </location>
</feature>
<dbReference type="GO" id="GO:0042773">
    <property type="term" value="P:ATP synthesis coupled electron transport"/>
    <property type="evidence" value="ECO:0007669"/>
    <property type="project" value="InterPro"/>
</dbReference>
<dbReference type="GO" id="GO:0003954">
    <property type="term" value="F:NADH dehydrogenase activity"/>
    <property type="evidence" value="ECO:0007669"/>
    <property type="project" value="TreeGrafter"/>
</dbReference>
<dbReference type="PANTHER" id="PTHR42829:SF1">
    <property type="entry name" value="INORGANIC CARBON TRANSPORTER SUBUNIT DABB-RELATED"/>
    <property type="match status" value="1"/>
</dbReference>
<protein>
    <recommendedName>
        <fullName evidence="7">Probable inorganic carbon transporter subunit DabB</fullName>
    </recommendedName>
</protein>
<dbReference type="EMBL" id="QWEI01000017">
    <property type="protein sequence ID" value="RHW31381.1"/>
    <property type="molecule type" value="Genomic_DNA"/>
</dbReference>
<dbReference type="NCBIfam" id="NF006373">
    <property type="entry name" value="PRK08601.1"/>
    <property type="match status" value="1"/>
</dbReference>
<feature type="transmembrane region" description="Helical" evidence="7">
    <location>
        <begin position="354"/>
        <end position="373"/>
    </location>
</feature>
<dbReference type="GO" id="GO:0005886">
    <property type="term" value="C:plasma membrane"/>
    <property type="evidence" value="ECO:0007669"/>
    <property type="project" value="UniProtKB-SubCell"/>
</dbReference>
<evidence type="ECO:0000256" key="8">
    <source>
        <dbReference type="RuleBase" id="RU000320"/>
    </source>
</evidence>
<feature type="transmembrane region" description="Helical" evidence="7">
    <location>
        <begin position="105"/>
        <end position="121"/>
    </location>
</feature>
<dbReference type="RefSeq" id="WP_118877771.1">
    <property type="nucleotide sequence ID" value="NZ_QWEI01000017.1"/>
</dbReference>
<feature type="transmembrane region" description="Helical" evidence="7">
    <location>
        <begin position="413"/>
        <end position="434"/>
    </location>
</feature>
<accession>A0A396S2M7</accession>
<organism evidence="10 11">
    <name type="scientific">Ureibacillus yapensis</name>
    <dbReference type="NCBI Taxonomy" id="2304605"/>
    <lineage>
        <taxon>Bacteria</taxon>
        <taxon>Bacillati</taxon>
        <taxon>Bacillota</taxon>
        <taxon>Bacilli</taxon>
        <taxon>Bacillales</taxon>
        <taxon>Caryophanaceae</taxon>
        <taxon>Ureibacillus</taxon>
    </lineage>
</organism>
<feature type="transmembrane region" description="Helical" evidence="7">
    <location>
        <begin position="305"/>
        <end position="333"/>
    </location>
</feature>
<dbReference type="Proteomes" id="UP000265692">
    <property type="component" value="Unassembled WGS sequence"/>
</dbReference>
<keyword evidence="6 7" id="KW-0472">Membrane</keyword>
<evidence type="ECO:0000256" key="3">
    <source>
        <dbReference type="ARBA" id="ARBA00022475"/>
    </source>
</evidence>
<dbReference type="PRINTS" id="PR01434">
    <property type="entry name" value="NADHDHGNASE5"/>
</dbReference>
<proteinExistence type="inferred from homology"/>
<name>A0A396S2M7_9BACL</name>
<dbReference type="HAMAP" id="MF_00862">
    <property type="entry name" value="DabB"/>
    <property type="match status" value="1"/>
</dbReference>
<comment type="caution">
    <text evidence="10">The sequence shown here is derived from an EMBL/GenBank/DDBJ whole genome shotgun (WGS) entry which is preliminary data.</text>
</comment>
<comment type="similarity">
    <text evidence="7">Belongs to the inorganic carbon transporter (TC 9.A.2) DabB family.</text>
</comment>
<evidence type="ECO:0000313" key="11">
    <source>
        <dbReference type="Proteomes" id="UP000265692"/>
    </source>
</evidence>
<feature type="transmembrane region" description="Helical" evidence="7">
    <location>
        <begin position="127"/>
        <end position="146"/>
    </location>
</feature>
<dbReference type="InterPro" id="IPR046396">
    <property type="entry name" value="Transporter_DabB"/>
</dbReference>
<feature type="transmembrane region" description="Helical" evidence="7">
    <location>
        <begin position="446"/>
        <end position="466"/>
    </location>
</feature>
<feature type="transmembrane region" description="Helical" evidence="7">
    <location>
        <begin position="12"/>
        <end position="30"/>
    </location>
</feature>
<dbReference type="GO" id="GO:0008137">
    <property type="term" value="F:NADH dehydrogenase (ubiquinone) activity"/>
    <property type="evidence" value="ECO:0007669"/>
    <property type="project" value="InterPro"/>
</dbReference>
<dbReference type="GO" id="GO:0015990">
    <property type="term" value="P:electron transport coupled proton transport"/>
    <property type="evidence" value="ECO:0007669"/>
    <property type="project" value="TreeGrafter"/>
</dbReference>
<reference evidence="10 11" key="1">
    <citation type="submission" date="2018-08" db="EMBL/GenBank/DDBJ databases">
        <title>Lysinibacillus sp. YLB-03 draft genome sequence.</title>
        <authorList>
            <person name="Yu L."/>
        </authorList>
    </citation>
    <scope>NUCLEOTIDE SEQUENCE [LARGE SCALE GENOMIC DNA]</scope>
    <source>
        <strain evidence="10 11">YLB-03</strain>
    </source>
</reference>
<gene>
    <name evidence="7" type="primary">dabB</name>
    <name evidence="10" type="ORF">D1B33_17880</name>
</gene>
<comment type="subunit">
    <text evidence="7">Forms a complex with DabA.</text>
</comment>
<dbReference type="AlphaFoldDB" id="A0A396S2M7"/>
<evidence type="ECO:0000256" key="4">
    <source>
        <dbReference type="ARBA" id="ARBA00022692"/>
    </source>
</evidence>
<feature type="domain" description="NADH:quinone oxidoreductase/Mrp antiporter transmembrane" evidence="9">
    <location>
        <begin position="122"/>
        <end position="403"/>
    </location>
</feature>
<feature type="transmembrane region" description="Helical" evidence="7">
    <location>
        <begin position="37"/>
        <end position="58"/>
    </location>
</feature>
<sequence length="511" mass="56021">MLNQLDSDFLPFVFLLFLAVSVLSSLLLLYPKTPLHFIRIHQGFIVLPPLVALIALLLNDGKTMVGPWHFDSLSWLLALFVLTIGCIVQRYCVHYLLGDAAYREYFALLTFTTTAAAATWISNDLRLLLACWGAALLGLTLLIRLRKEWNVARNSAKICGFLFSLSWGALLVAIFWIAQSTNQWQLSAALTLDSLAKLDAWEKTCINLLLILAVVIPAGQWPFQRWLLDSVVAPTPISAVMHAGIVNAGGIILTLFAPLFNGSLAQIVLFIFSSISVVIGTGIMLVQVDYKRQLVGSTIAQMGFMLIQCALGAYLAAIMHAVLHGLFKATLFLQSGSAIQRHEYAFYTKQPLSFLSKLTGIGVGVLAGMGFWLASPGDAYQLVSAFILGWSLSIAWVQLVASGLGKVGRIAGFAVLVGGAIIYFFIHHLLYVALNESVQESMQPPVMAAIVLIVILLGAIMIGISLTRNRFSKFHAIIYLWLVRLGEPQNDVIESHPNYLTQLLFQGGKSR</sequence>
<evidence type="ECO:0000256" key="6">
    <source>
        <dbReference type="ARBA" id="ARBA00023136"/>
    </source>
</evidence>
<evidence type="ECO:0000256" key="7">
    <source>
        <dbReference type="HAMAP-Rule" id="MF_00862"/>
    </source>
</evidence>
<dbReference type="Pfam" id="PF00361">
    <property type="entry name" value="Proton_antipo_M"/>
    <property type="match status" value="1"/>
</dbReference>
<keyword evidence="5 7" id="KW-1133">Transmembrane helix</keyword>
<feature type="transmembrane region" description="Helical" evidence="7">
    <location>
        <begin position="267"/>
        <end position="285"/>
    </location>
</feature>
<keyword evidence="11" id="KW-1185">Reference proteome</keyword>
<keyword evidence="2 7" id="KW-0813">Transport</keyword>
<dbReference type="InterPro" id="IPR001750">
    <property type="entry name" value="ND/Mrp_TM"/>
</dbReference>
<feature type="transmembrane region" description="Helical" evidence="7">
    <location>
        <begin position="239"/>
        <end position="260"/>
    </location>
</feature>
<keyword evidence="3 7" id="KW-1003">Cell membrane</keyword>
<evidence type="ECO:0000259" key="9">
    <source>
        <dbReference type="Pfam" id="PF00361"/>
    </source>
</evidence>
<feature type="transmembrane region" description="Helical" evidence="7">
    <location>
        <begin position="73"/>
        <end position="93"/>
    </location>
</feature>